<feature type="non-terminal residue" evidence="2">
    <location>
        <position position="1"/>
    </location>
</feature>
<proteinExistence type="predicted"/>
<dbReference type="Pfam" id="PF13860">
    <property type="entry name" value="FlgD_ig"/>
    <property type="match status" value="1"/>
</dbReference>
<reference evidence="2 3" key="1">
    <citation type="submission" date="2020-08" db="EMBL/GenBank/DDBJ databases">
        <title>Genomic Encyclopedia of Type Strains, Phase IV (KMG-IV): sequencing the most valuable type-strain genomes for metagenomic binning, comparative biology and taxonomic classification.</title>
        <authorList>
            <person name="Goeker M."/>
        </authorList>
    </citation>
    <scope>NUCLEOTIDE SEQUENCE [LARGE SCALE GENOMIC DNA]</scope>
    <source>
        <strain evidence="2 3">DSM 2461</strain>
    </source>
</reference>
<dbReference type="InterPro" id="IPR026444">
    <property type="entry name" value="Secre_tail"/>
</dbReference>
<feature type="domain" description="FlgD/Vpr Ig-like" evidence="1">
    <location>
        <begin position="1378"/>
        <end position="1441"/>
    </location>
</feature>
<dbReference type="InterPro" id="IPR025965">
    <property type="entry name" value="FlgD/Vpr_Ig-like"/>
</dbReference>
<dbReference type="NCBIfam" id="TIGR04183">
    <property type="entry name" value="Por_Secre_tail"/>
    <property type="match status" value="1"/>
</dbReference>
<evidence type="ECO:0000313" key="2">
    <source>
        <dbReference type="EMBL" id="MBB6482633.1"/>
    </source>
</evidence>
<keyword evidence="3" id="KW-1185">Reference proteome</keyword>
<dbReference type="Proteomes" id="UP000587760">
    <property type="component" value="Unassembled WGS sequence"/>
</dbReference>
<protein>
    <recommendedName>
        <fullName evidence="1">FlgD/Vpr Ig-like domain-containing protein</fullName>
    </recommendedName>
</protein>
<sequence>TWTLGNDTLVTNDLTVTDGTLDTSAFNLQVSGAMALVDTDGTLDFSSSLIADVLNLDAVLDVNGTLLGGAGTIQASENVDFTGGAFTKGTGVFEFDGVAPSKTLVAAGEDLGDIDVSGLMTLSDTGDFDDVTVSGTFATGQNFTVAGDWNDSGTVTISGGTVTFDNIGAQSYTSDGDSFSNVQIGDGTNDSALTLNNDMTLTGSLGFGAAGGSAIDFSDDTLTIGGNGDFSAAGAVTTNAASLLLFNANGNQNFDPGGYTFGDVTKGGLSGTLSLLDAVTVSDTLTISAGTIVDMQANNFTVGTLVNDNVLQLEGTQGTQSITTMDVDTGQVEYDGVAGGTVRIASFYDLLIDGVGTFTLNSAIDVNNDLDIAGGMLDVSGSDFQITLDGNWTNSDTFAARNGTVVFNDSSTVTTTITSPFYNVTLGTAGAGTLITSSDMEIDGVLSIINTVPTTLNIDSDTLTVAGHLDFSSLDTFVETNSTVVFDGAVNQNLTSSGFPFNNITISGISVTLQDITDVNGNMLVSTGTLIDNAQTISFFGDVDFTGGAFTATGTAVFDGNSAVTSNSQVFFNVTLGSTAAGSVLTTNDQMEIDGVISIQNIGNTTIDISGDSLLIDGDLDLTNLDTFTVAGSTVLFDGTANQDLTSNTLPFNNLELDGTSVTLLDPIDVNGNIQITNGTFDSGSQNMNIAGDWTDNGTFTHNNNRVIFDGTGSITTNETFYELEKAGGTTTLQAGSSALTIDKGLLLSSGILAANDNTITFSATADTFDSDGDGNAALDPYSGIFQYDTSTVVFQNPGTISIWGDNSFYNFSYQIAGGTILFGAGKRQTIYRNMTIRGVSGNLITLDSTNSPTQWELEIDFPSAGGSATATFEYVNVINSHAINPITPDTTCNDGGNNTNWFFFIAIVVSWAEDSDLNGRLDRIRVRVESVAILDDPNRFDDVTAWVDGYEVDTSYNSVLPYGLNGFSDSDNSIASEFFIHLVEKEYTDTDVTPQWRLMTNTSLFSTTGGALVEYGVAVPSETPIDNAAPIYNYTLSSSEKNKIYVQFSEYVRQPDETVIEAVDFSYGGAANISSLARITTSGTGTKELELTLDALVTADEILNGAILQIVNDIDDMDNWNDTWGTFAANYPSADPTAIPDLATGNVGDSNNPMIGGGTASGAHRVSDLALGLTGDAILQPVYATDESQTDPDRGGIGTIRDFTGGTWLQDQPIELTTHINSGHSAPSGLDPQVQLFFDVDVPSAYRQNNDRDGLWLPGVSFGNVPAADDYDIYDFYGIVPSPNPDEREATAGTSPSNQLRVHSFDNDDPELESVADVEFLYYLPAYSLFAARIENSSASDWYRQIKPWTFAIHDITTQVGGVTILKNVINPENGETTNLHYELAEAGMVTIQVFDISGAMVDVLQRGRQEAGEYSTAWDGHNSGGRIVARGVYFIRIVAPGIDETRKVMVVK</sequence>
<organism evidence="2 3">
    <name type="scientific">Spirochaeta isovalerica</name>
    <dbReference type="NCBI Taxonomy" id="150"/>
    <lineage>
        <taxon>Bacteria</taxon>
        <taxon>Pseudomonadati</taxon>
        <taxon>Spirochaetota</taxon>
        <taxon>Spirochaetia</taxon>
        <taxon>Spirochaetales</taxon>
        <taxon>Spirochaetaceae</taxon>
        <taxon>Spirochaeta</taxon>
    </lineage>
</organism>
<dbReference type="EMBL" id="JACHGJ010000014">
    <property type="protein sequence ID" value="MBB6482633.1"/>
    <property type="molecule type" value="Genomic_DNA"/>
</dbReference>
<comment type="caution">
    <text evidence="2">The sequence shown here is derived from an EMBL/GenBank/DDBJ whole genome shotgun (WGS) entry which is preliminary data.</text>
</comment>
<evidence type="ECO:0000313" key="3">
    <source>
        <dbReference type="Proteomes" id="UP000587760"/>
    </source>
</evidence>
<dbReference type="Gene3D" id="2.60.40.4070">
    <property type="match status" value="1"/>
</dbReference>
<accession>A0A841RF67</accession>
<name>A0A841RF67_9SPIO</name>
<gene>
    <name evidence="2" type="ORF">HNR50_004334</name>
</gene>
<evidence type="ECO:0000259" key="1">
    <source>
        <dbReference type="Pfam" id="PF13860"/>
    </source>
</evidence>
<dbReference type="RefSeq" id="WP_184748868.1">
    <property type="nucleotide sequence ID" value="NZ_JACHGJ010000014.1"/>
</dbReference>